<dbReference type="InterPro" id="IPR017972">
    <property type="entry name" value="Cyt_P450_CS"/>
</dbReference>
<comment type="similarity">
    <text evidence="2 9">Belongs to the cytochrome P450 family.</text>
</comment>
<dbReference type="Gene3D" id="1.10.630.10">
    <property type="entry name" value="Cytochrome P450"/>
    <property type="match status" value="1"/>
</dbReference>
<dbReference type="CDD" id="cd00302">
    <property type="entry name" value="cytochrome_P450"/>
    <property type="match status" value="1"/>
</dbReference>
<keyword evidence="11" id="KW-1185">Reference proteome</keyword>
<proteinExistence type="inferred from homology"/>
<dbReference type="PANTHER" id="PTHR24286:SF24">
    <property type="entry name" value="LANOSTEROL 14-ALPHA DEMETHYLASE"/>
    <property type="match status" value="1"/>
</dbReference>
<dbReference type="GO" id="GO:0016125">
    <property type="term" value="P:sterol metabolic process"/>
    <property type="evidence" value="ECO:0007669"/>
    <property type="project" value="TreeGrafter"/>
</dbReference>
<evidence type="ECO:0000256" key="8">
    <source>
        <dbReference type="PIRSR" id="PIRSR602403-1"/>
    </source>
</evidence>
<dbReference type="AlphaFoldDB" id="A0A9X4M9J0"/>
<dbReference type="GO" id="GO:0016705">
    <property type="term" value="F:oxidoreductase activity, acting on paired donors, with incorporation or reduction of molecular oxygen"/>
    <property type="evidence" value="ECO:0007669"/>
    <property type="project" value="InterPro"/>
</dbReference>
<evidence type="ECO:0000256" key="6">
    <source>
        <dbReference type="ARBA" id="ARBA00023004"/>
    </source>
</evidence>
<keyword evidence="5 9" id="KW-0560">Oxidoreductase</keyword>
<protein>
    <submittedName>
        <fullName evidence="10">Cytochrome P450</fullName>
    </submittedName>
</protein>
<comment type="caution">
    <text evidence="10">The sequence shown here is derived from an EMBL/GenBank/DDBJ whole genome shotgun (WGS) entry which is preliminary data.</text>
</comment>
<evidence type="ECO:0000256" key="7">
    <source>
        <dbReference type="ARBA" id="ARBA00023033"/>
    </source>
</evidence>
<evidence type="ECO:0000256" key="2">
    <source>
        <dbReference type="ARBA" id="ARBA00010617"/>
    </source>
</evidence>
<organism evidence="10 11">
    <name type="scientific">Pseudanabaena catenata USMAC16</name>
    <dbReference type="NCBI Taxonomy" id="1855837"/>
    <lineage>
        <taxon>Bacteria</taxon>
        <taxon>Bacillati</taxon>
        <taxon>Cyanobacteriota</taxon>
        <taxon>Cyanophyceae</taxon>
        <taxon>Pseudanabaenales</taxon>
        <taxon>Pseudanabaenaceae</taxon>
        <taxon>Pseudanabaena</taxon>
    </lineage>
</organism>
<keyword evidence="7 9" id="KW-0503">Monooxygenase</keyword>
<dbReference type="PRINTS" id="PR00465">
    <property type="entry name" value="EP450IV"/>
</dbReference>
<dbReference type="InterPro" id="IPR001128">
    <property type="entry name" value="Cyt_P450"/>
</dbReference>
<dbReference type="SUPFAM" id="SSF48264">
    <property type="entry name" value="Cytochrome P450"/>
    <property type="match status" value="1"/>
</dbReference>
<evidence type="ECO:0000313" key="11">
    <source>
        <dbReference type="Proteomes" id="UP001152872"/>
    </source>
</evidence>
<sequence length="470" mass="52870">MLSYLDPKFPIQDGVKIMLDNAIWSRDITNQPLPPLVTGLPFLGSILELSTNSLNFFVKSYHDVGEIFRIRAAHRRFTVLAGSEANQFVNQTGADFLSSKDFWQDFAKELGTEELLISLDGDRHQQMRRLLQSGYSRNAIIHTFPETIQVITNLTNRVESGQRLQVLPFLQQIICEQLGMLLVDYSPSDYCADLVKFLKTALNVMVTKQWLSFLLYQPSYRRAKQRVIELARLAIAKNRASASQRDRPNLIDDLIADSQKAQPMLSEAELIAAAIGPYLAGIDTVANTCAFMLYALLKNPEAMAKVQQEVNLLFQNGIPQAEQLRGMSALHGAAMETLRMYPVASAIQRTAIAPFTFKDFRVDRGTTLIIATTVPHFLPQFFPNPQVFDIDRFHPPRSEHKQNGAFAPFGAGAHLCLGNGLAEVQIMLTMATLLHQLEFSLESPNYQIQAINNPTLSPGNRFYLQVQRRK</sequence>
<name>A0A9X4M9J0_9CYAN</name>
<evidence type="ECO:0000256" key="1">
    <source>
        <dbReference type="ARBA" id="ARBA00001971"/>
    </source>
</evidence>
<evidence type="ECO:0000256" key="9">
    <source>
        <dbReference type="RuleBase" id="RU000461"/>
    </source>
</evidence>
<dbReference type="EMBL" id="VBTY01000172">
    <property type="protein sequence ID" value="MDG3496313.1"/>
    <property type="molecule type" value="Genomic_DNA"/>
</dbReference>
<dbReference type="InterPro" id="IPR002403">
    <property type="entry name" value="Cyt_P450_E_grp-IV"/>
</dbReference>
<evidence type="ECO:0000256" key="3">
    <source>
        <dbReference type="ARBA" id="ARBA00022617"/>
    </source>
</evidence>
<dbReference type="Pfam" id="PF00067">
    <property type="entry name" value="p450"/>
    <property type="match status" value="1"/>
</dbReference>
<evidence type="ECO:0000313" key="10">
    <source>
        <dbReference type="EMBL" id="MDG3496313.1"/>
    </source>
</evidence>
<dbReference type="GO" id="GO:0020037">
    <property type="term" value="F:heme binding"/>
    <property type="evidence" value="ECO:0007669"/>
    <property type="project" value="InterPro"/>
</dbReference>
<reference evidence="10" key="1">
    <citation type="submission" date="2019-05" db="EMBL/GenBank/DDBJ databases">
        <title>Whole genome sequencing of Pseudanabaena catenata USMAC16.</title>
        <authorList>
            <person name="Khan Z."/>
            <person name="Omar W.M."/>
            <person name="Convey P."/>
            <person name="Merican F."/>
            <person name="Najimudin N."/>
        </authorList>
    </citation>
    <scope>NUCLEOTIDE SEQUENCE</scope>
    <source>
        <strain evidence="10">USMAC16</strain>
    </source>
</reference>
<evidence type="ECO:0000256" key="4">
    <source>
        <dbReference type="ARBA" id="ARBA00022723"/>
    </source>
</evidence>
<dbReference type="RefSeq" id="WP_052017730.1">
    <property type="nucleotide sequence ID" value="NZ_VBTY01000172.1"/>
</dbReference>
<keyword evidence="3 8" id="KW-0349">Heme</keyword>
<accession>A0A9X4M9J0</accession>
<dbReference type="PANTHER" id="PTHR24286">
    <property type="entry name" value="CYTOCHROME P450 26"/>
    <property type="match status" value="1"/>
</dbReference>
<dbReference type="InterPro" id="IPR036396">
    <property type="entry name" value="Cyt_P450_sf"/>
</dbReference>
<dbReference type="PROSITE" id="PS00086">
    <property type="entry name" value="CYTOCHROME_P450"/>
    <property type="match status" value="1"/>
</dbReference>
<gene>
    <name evidence="10" type="ORF">FEV09_17360</name>
</gene>
<comment type="cofactor">
    <cofactor evidence="1 8">
        <name>heme</name>
        <dbReference type="ChEBI" id="CHEBI:30413"/>
    </cofactor>
</comment>
<dbReference type="PRINTS" id="PR00385">
    <property type="entry name" value="P450"/>
</dbReference>
<dbReference type="GO" id="GO:0005506">
    <property type="term" value="F:iron ion binding"/>
    <property type="evidence" value="ECO:0007669"/>
    <property type="project" value="InterPro"/>
</dbReference>
<keyword evidence="6 8" id="KW-0408">Iron</keyword>
<dbReference type="Proteomes" id="UP001152872">
    <property type="component" value="Unassembled WGS sequence"/>
</dbReference>
<dbReference type="GO" id="GO:0004497">
    <property type="term" value="F:monooxygenase activity"/>
    <property type="evidence" value="ECO:0007669"/>
    <property type="project" value="UniProtKB-KW"/>
</dbReference>
<feature type="binding site" description="axial binding residue" evidence="8">
    <location>
        <position position="416"/>
    </location>
    <ligand>
        <name>heme</name>
        <dbReference type="ChEBI" id="CHEBI:30413"/>
    </ligand>
    <ligandPart>
        <name>Fe</name>
        <dbReference type="ChEBI" id="CHEBI:18248"/>
    </ligandPart>
</feature>
<evidence type="ECO:0000256" key="5">
    <source>
        <dbReference type="ARBA" id="ARBA00023002"/>
    </source>
</evidence>
<keyword evidence="4 8" id="KW-0479">Metal-binding</keyword>